<proteinExistence type="predicted"/>
<dbReference type="Gene3D" id="6.10.250.690">
    <property type="match status" value="1"/>
</dbReference>
<dbReference type="GO" id="GO:0000156">
    <property type="term" value="F:phosphorelay response regulator activity"/>
    <property type="evidence" value="ECO:0007669"/>
    <property type="project" value="TreeGrafter"/>
</dbReference>
<gene>
    <name evidence="10" type="ORF">EGH82_21170</name>
</gene>
<dbReference type="GO" id="GO:0000976">
    <property type="term" value="F:transcription cis-regulatory region binding"/>
    <property type="evidence" value="ECO:0007669"/>
    <property type="project" value="TreeGrafter"/>
</dbReference>
<dbReference type="PROSITE" id="PS51755">
    <property type="entry name" value="OMPR_PHOB"/>
    <property type="match status" value="1"/>
</dbReference>
<reference evidence="10 11" key="1">
    <citation type="submission" date="2018-11" db="EMBL/GenBank/DDBJ databases">
        <title>Vibrio ponticus strain CAIM 1751 pathogenic for the snapper Lutjanus guttatus.</title>
        <authorList>
            <person name="Soto-Rodriguez S."/>
            <person name="Lozano-Olvera R."/>
            <person name="Gomez-Gil B."/>
        </authorList>
    </citation>
    <scope>NUCLEOTIDE SEQUENCE [LARGE SCALE GENOMIC DNA]</scope>
    <source>
        <strain evidence="10 11">CAIM 1751</strain>
    </source>
</reference>
<dbReference type="RefSeq" id="WP_123783572.1">
    <property type="nucleotide sequence ID" value="NZ_RKIK01000110.1"/>
</dbReference>
<dbReference type="AlphaFoldDB" id="A0A3N3DUH2"/>
<organism evidence="10 11">
    <name type="scientific">Vibrio ponticus</name>
    <dbReference type="NCBI Taxonomy" id="265668"/>
    <lineage>
        <taxon>Bacteria</taxon>
        <taxon>Pseudomonadati</taxon>
        <taxon>Pseudomonadota</taxon>
        <taxon>Gammaproteobacteria</taxon>
        <taxon>Vibrionales</taxon>
        <taxon>Vibrionaceae</taxon>
        <taxon>Vibrio</taxon>
    </lineage>
</organism>
<dbReference type="Pfam" id="PF00072">
    <property type="entry name" value="Response_reg"/>
    <property type="match status" value="1"/>
</dbReference>
<accession>A0A3N3DUH2</accession>
<evidence type="ECO:0000256" key="5">
    <source>
        <dbReference type="ARBA" id="ARBA00023163"/>
    </source>
</evidence>
<dbReference type="SUPFAM" id="SSF46894">
    <property type="entry name" value="C-terminal effector domain of the bipartite response regulators"/>
    <property type="match status" value="1"/>
</dbReference>
<dbReference type="PROSITE" id="PS50110">
    <property type="entry name" value="RESPONSE_REGULATORY"/>
    <property type="match status" value="1"/>
</dbReference>
<dbReference type="GO" id="GO:0006355">
    <property type="term" value="P:regulation of DNA-templated transcription"/>
    <property type="evidence" value="ECO:0007669"/>
    <property type="project" value="InterPro"/>
</dbReference>
<evidence type="ECO:0000313" key="10">
    <source>
        <dbReference type="EMBL" id="ROV57848.1"/>
    </source>
</evidence>
<dbReference type="CDD" id="cd17624">
    <property type="entry name" value="REC_OmpR_PmrA-like"/>
    <property type="match status" value="1"/>
</dbReference>
<evidence type="ECO:0000256" key="6">
    <source>
        <dbReference type="PROSITE-ProRule" id="PRU00169"/>
    </source>
</evidence>
<name>A0A3N3DUH2_9VIBR</name>
<dbReference type="InterPro" id="IPR001789">
    <property type="entry name" value="Sig_transdc_resp-reg_receiver"/>
</dbReference>
<comment type="caution">
    <text evidence="10">The sequence shown here is derived from an EMBL/GenBank/DDBJ whole genome shotgun (WGS) entry which is preliminary data.</text>
</comment>
<keyword evidence="1 6" id="KW-0597">Phosphoprotein</keyword>
<evidence type="ECO:0000313" key="11">
    <source>
        <dbReference type="Proteomes" id="UP000278792"/>
    </source>
</evidence>
<dbReference type="Gene3D" id="1.10.10.10">
    <property type="entry name" value="Winged helix-like DNA-binding domain superfamily/Winged helix DNA-binding domain"/>
    <property type="match status" value="1"/>
</dbReference>
<dbReference type="GO" id="GO:0005829">
    <property type="term" value="C:cytosol"/>
    <property type="evidence" value="ECO:0007669"/>
    <property type="project" value="TreeGrafter"/>
</dbReference>
<protein>
    <submittedName>
        <fullName evidence="10">DNA-binding response regulator</fullName>
    </submittedName>
</protein>
<dbReference type="EMBL" id="RKIK01000110">
    <property type="protein sequence ID" value="ROV57848.1"/>
    <property type="molecule type" value="Genomic_DNA"/>
</dbReference>
<dbReference type="CDD" id="cd00383">
    <property type="entry name" value="trans_reg_C"/>
    <property type="match status" value="1"/>
</dbReference>
<dbReference type="InterPro" id="IPR016032">
    <property type="entry name" value="Sig_transdc_resp-reg_C-effctor"/>
</dbReference>
<evidence type="ECO:0000256" key="2">
    <source>
        <dbReference type="ARBA" id="ARBA00023012"/>
    </source>
</evidence>
<feature type="modified residue" description="4-aspartylphosphate" evidence="6">
    <location>
        <position position="57"/>
    </location>
</feature>
<dbReference type="SMART" id="SM00448">
    <property type="entry name" value="REC"/>
    <property type="match status" value="1"/>
</dbReference>
<sequence length="225" mass="25455">MNSSTSLQALLVEDNFELAEILVEHFELEGIQCNHVSNGVAALELVANSYHDVIILDINLPRMSGLEVCKAIRESGSEVPIIMMTARDSLQDKLNGFDSGADDYLTKPFAFEELIARVKVLSRRRSGEVSIFKVKDLELNIKRRTALRAGQEIKLSPTGYKILEILIRETPNPISRESLIQKVWGDEQPDSNSLKVHMFKLRKAIDDLHEDKLLHTIKNFGFVLR</sequence>
<dbReference type="SMART" id="SM00862">
    <property type="entry name" value="Trans_reg_C"/>
    <property type="match status" value="1"/>
</dbReference>
<keyword evidence="5" id="KW-0804">Transcription</keyword>
<dbReference type="GO" id="GO:0032993">
    <property type="term" value="C:protein-DNA complex"/>
    <property type="evidence" value="ECO:0007669"/>
    <property type="project" value="TreeGrafter"/>
</dbReference>
<dbReference type="Pfam" id="PF00486">
    <property type="entry name" value="Trans_reg_C"/>
    <property type="match status" value="1"/>
</dbReference>
<dbReference type="SUPFAM" id="SSF52172">
    <property type="entry name" value="CheY-like"/>
    <property type="match status" value="1"/>
</dbReference>
<evidence type="ECO:0000256" key="4">
    <source>
        <dbReference type="ARBA" id="ARBA00023125"/>
    </source>
</evidence>
<dbReference type="InterPro" id="IPR011006">
    <property type="entry name" value="CheY-like_superfamily"/>
</dbReference>
<dbReference type="Proteomes" id="UP000278792">
    <property type="component" value="Unassembled WGS sequence"/>
</dbReference>
<evidence type="ECO:0000256" key="3">
    <source>
        <dbReference type="ARBA" id="ARBA00023015"/>
    </source>
</evidence>
<dbReference type="PANTHER" id="PTHR48111">
    <property type="entry name" value="REGULATOR OF RPOS"/>
    <property type="match status" value="1"/>
</dbReference>
<dbReference type="InterPro" id="IPR001867">
    <property type="entry name" value="OmpR/PhoB-type_DNA-bd"/>
</dbReference>
<dbReference type="InterPro" id="IPR039420">
    <property type="entry name" value="WalR-like"/>
</dbReference>
<evidence type="ECO:0000256" key="1">
    <source>
        <dbReference type="ARBA" id="ARBA00022553"/>
    </source>
</evidence>
<keyword evidence="3" id="KW-0805">Transcription regulation</keyword>
<dbReference type="Gene3D" id="3.40.50.2300">
    <property type="match status" value="1"/>
</dbReference>
<feature type="domain" description="OmpR/PhoB-type" evidence="9">
    <location>
        <begin position="129"/>
        <end position="225"/>
    </location>
</feature>
<evidence type="ECO:0000259" key="8">
    <source>
        <dbReference type="PROSITE" id="PS50110"/>
    </source>
</evidence>
<keyword evidence="4 7" id="KW-0238">DNA-binding</keyword>
<evidence type="ECO:0000256" key="7">
    <source>
        <dbReference type="PROSITE-ProRule" id="PRU01091"/>
    </source>
</evidence>
<feature type="domain" description="Response regulatory" evidence="8">
    <location>
        <begin position="8"/>
        <end position="122"/>
    </location>
</feature>
<feature type="DNA-binding region" description="OmpR/PhoB-type" evidence="7">
    <location>
        <begin position="129"/>
        <end position="225"/>
    </location>
</feature>
<keyword evidence="2" id="KW-0902">Two-component regulatory system</keyword>
<evidence type="ECO:0000259" key="9">
    <source>
        <dbReference type="PROSITE" id="PS51755"/>
    </source>
</evidence>
<dbReference type="PANTHER" id="PTHR48111:SF22">
    <property type="entry name" value="REGULATOR OF RPOS"/>
    <property type="match status" value="1"/>
</dbReference>
<dbReference type="InterPro" id="IPR036388">
    <property type="entry name" value="WH-like_DNA-bd_sf"/>
</dbReference>